<dbReference type="Pfam" id="PF08318">
    <property type="entry name" value="COG4_m"/>
    <property type="match status" value="1"/>
</dbReference>
<dbReference type="Proteomes" id="UP000023152">
    <property type="component" value="Unassembled WGS sequence"/>
</dbReference>
<dbReference type="InterPro" id="IPR048684">
    <property type="entry name" value="COG4_C"/>
</dbReference>
<evidence type="ECO:0000259" key="1">
    <source>
        <dbReference type="PROSITE" id="PS51126"/>
    </source>
</evidence>
<evidence type="ECO:0000313" key="2">
    <source>
        <dbReference type="EMBL" id="ETO14198.1"/>
    </source>
</evidence>
<dbReference type="AlphaFoldDB" id="X6MJK6"/>
<reference evidence="2 3" key="1">
    <citation type="journal article" date="2013" name="Curr. Biol.">
        <title>The Genome of the Foraminiferan Reticulomyxa filosa.</title>
        <authorList>
            <person name="Glockner G."/>
            <person name="Hulsmann N."/>
            <person name="Schleicher M."/>
            <person name="Noegel A.A."/>
            <person name="Eichinger L."/>
            <person name="Gallinger C."/>
            <person name="Pawlowski J."/>
            <person name="Sierra R."/>
            <person name="Euteneuer U."/>
            <person name="Pillet L."/>
            <person name="Moustafa A."/>
            <person name="Platzer M."/>
            <person name="Groth M."/>
            <person name="Szafranski K."/>
            <person name="Schliwa M."/>
        </authorList>
    </citation>
    <scope>NUCLEOTIDE SEQUENCE [LARGE SCALE GENOMIC DNA]</scope>
</reference>
<organism evidence="2 3">
    <name type="scientific">Reticulomyxa filosa</name>
    <dbReference type="NCBI Taxonomy" id="46433"/>
    <lineage>
        <taxon>Eukaryota</taxon>
        <taxon>Sar</taxon>
        <taxon>Rhizaria</taxon>
        <taxon>Retaria</taxon>
        <taxon>Foraminifera</taxon>
        <taxon>Monothalamids</taxon>
        <taxon>Reticulomyxidae</taxon>
        <taxon>Reticulomyxa</taxon>
    </lineage>
</organism>
<dbReference type="Gene3D" id="1.20.58.1970">
    <property type="match status" value="1"/>
</dbReference>
<dbReference type="OMA" id="YGAMALE"/>
<dbReference type="Gene3D" id="1.10.287.1060">
    <property type="entry name" value="ESAT-6-like"/>
    <property type="match status" value="1"/>
</dbReference>
<dbReference type="InterPro" id="IPR013167">
    <property type="entry name" value="COG4_M"/>
</dbReference>
<evidence type="ECO:0000313" key="3">
    <source>
        <dbReference type="Proteomes" id="UP000023152"/>
    </source>
</evidence>
<protein>
    <recommendedName>
        <fullName evidence="1">Dilute domain-containing protein</fullName>
    </recommendedName>
</protein>
<dbReference type="Pfam" id="PF20662">
    <property type="entry name" value="COG4_C"/>
    <property type="match status" value="1"/>
</dbReference>
<dbReference type="EMBL" id="ASPP01020168">
    <property type="protein sequence ID" value="ETO14198.1"/>
    <property type="molecule type" value="Genomic_DNA"/>
</dbReference>
<sequence length="668" mass="77557">MILLDSKERLQHLVKEKCENALSGNDLKVVLEFARLYPYLDLSKEGLSLYCEALKRETMMELENRSLLFDCKEFVDIKNSKEEHIPYVSVLEGLVDALFTVINDNVNNLKQMFGEGSELLLAQKLYGEADREIHKLLAHYIQHFDLPKLAKFVKLIFILSLFFSECSYLNFFACFQENNREYFEKLLQQLGFPLDKLDELLQEIAHVCSELESFDATMRSYMSDAKQMIEQSNNSLLEQEVPKNFPAETKINTIRHQYISYYIILEQFNMQYKLYRVLTTKFFFLSLIMNEDNIHNEEQLISSSSELSFFVLKKIAIRAFNTYDVNAACAVINHISNTLDGFYKEWLDMNLRQQKGQEDKSFAEHLWQQSKKTLYSSTAIKSPEESKTTIIILNNLDQSMSNTYTLKGNGNNFSDISEKEKFKVRHCLDMLFEISKAFERIVERGISRYAQSYHGYLEASLDRFRNFSYLITEKQFLTGTFELNRSAPSNLVVSAASDVVGVSGASGGLTGTNLIPFVDHLEQSFRPHLFALSRQLTSANFDRMLTHLLQFFNDRLEQIILQQRFTFWGGMQLDKDRQRLETFFSELSKTRSIRDHFSRTRQIVSLLQLTKVEEVKNYLSGHNATSSGDLTSATSANTLSTDEILKFLRLRIEFTPAQIQKIKEQYSY</sequence>
<dbReference type="PANTHER" id="PTHR24016:SF0">
    <property type="entry name" value="CONSERVED OLIGOMERIC GOLGI COMPLEX SUBUNIT 4"/>
    <property type="match status" value="1"/>
</dbReference>
<gene>
    <name evidence="2" type="ORF">RFI_23167</name>
</gene>
<proteinExistence type="predicted"/>
<dbReference type="PROSITE" id="PS51126">
    <property type="entry name" value="DILUTE"/>
    <property type="match status" value="1"/>
</dbReference>
<dbReference type="InterPro" id="IPR002710">
    <property type="entry name" value="Dilute_dom"/>
</dbReference>
<accession>X6MJK6</accession>
<dbReference type="OrthoDB" id="47059at2759"/>
<name>X6MJK6_RETFI</name>
<feature type="domain" description="Dilute" evidence="1">
    <location>
        <begin position="512"/>
        <end position="668"/>
    </location>
</feature>
<comment type="caution">
    <text evidence="2">The sequence shown here is derived from an EMBL/GenBank/DDBJ whole genome shotgun (WGS) entry which is preliminary data.</text>
</comment>
<keyword evidence="3" id="KW-1185">Reference proteome</keyword>
<dbReference type="SMART" id="SM00762">
    <property type="entry name" value="Cog4"/>
    <property type="match status" value="1"/>
</dbReference>
<dbReference type="PANTHER" id="PTHR24016">
    <property type="entry name" value="CONSERVED OLIGOMERIC GOLGI COMPLEX SUBUNIT 4"/>
    <property type="match status" value="1"/>
</dbReference>
<dbReference type="InterPro" id="IPR048682">
    <property type="entry name" value="COG4"/>
</dbReference>